<feature type="region of interest" description="Disordered" evidence="1">
    <location>
        <begin position="32"/>
        <end position="115"/>
    </location>
</feature>
<feature type="compositionally biased region" description="Polar residues" evidence="1">
    <location>
        <begin position="75"/>
        <end position="85"/>
    </location>
</feature>
<feature type="compositionally biased region" description="Basic and acidic residues" evidence="1">
    <location>
        <begin position="97"/>
        <end position="115"/>
    </location>
</feature>
<evidence type="ECO:0000256" key="1">
    <source>
        <dbReference type="SAM" id="MobiDB-lite"/>
    </source>
</evidence>
<dbReference type="Proteomes" id="UP000053237">
    <property type="component" value="Unassembled WGS sequence"/>
</dbReference>
<dbReference type="EMBL" id="CAIX01000056">
    <property type="protein sequence ID" value="CCI43846.1"/>
    <property type="molecule type" value="Genomic_DNA"/>
</dbReference>
<name>A0A024GAG7_9STRA</name>
<dbReference type="AlphaFoldDB" id="A0A024GAG7"/>
<reference evidence="2 3" key="1">
    <citation type="submission" date="2012-05" db="EMBL/GenBank/DDBJ databases">
        <title>Recombination and specialization in a pathogen metapopulation.</title>
        <authorList>
            <person name="Gardiner A."/>
            <person name="Kemen E."/>
            <person name="Schultz-Larsen T."/>
            <person name="MacLean D."/>
            <person name="Van Oosterhout C."/>
            <person name="Jones J.D.G."/>
        </authorList>
    </citation>
    <scope>NUCLEOTIDE SEQUENCE [LARGE SCALE GENOMIC DNA]</scope>
    <source>
        <strain evidence="2 3">Ac Nc2</strain>
    </source>
</reference>
<organism evidence="2 3">
    <name type="scientific">Albugo candida</name>
    <dbReference type="NCBI Taxonomy" id="65357"/>
    <lineage>
        <taxon>Eukaryota</taxon>
        <taxon>Sar</taxon>
        <taxon>Stramenopiles</taxon>
        <taxon>Oomycota</taxon>
        <taxon>Peronosporomycetes</taxon>
        <taxon>Albuginales</taxon>
        <taxon>Albuginaceae</taxon>
        <taxon>Albugo</taxon>
    </lineage>
</organism>
<comment type="caution">
    <text evidence="2">The sequence shown here is derived from an EMBL/GenBank/DDBJ whole genome shotgun (WGS) entry which is preliminary data.</text>
</comment>
<dbReference type="InParanoid" id="A0A024GAG7"/>
<sequence length="329" mass="38628">MRDVIVTGRHPSQNMRPILKQSSSTSFSVDYRKNSIDQSVNENYDKSQSKPAHRRVTFSPFTKHSHRRIRYRCGESSSQNESCTRGKSHSHVTSGMYRKDSKQSRDQDRESGIENVRNEEWNERLMIMEMLFRFAQMHSKSLKEKLQDAIRKYTSMQLVIEWFRMHANKLKLFTRKEKALLSGRRSRAISRSIQRRNILSKTVENSIIFKTSAASKFDRPLRLKKAHEGCFKAFFCNLNLKSLPITIIKRPASMGSVISALVFQPPPPSYSLSPRYFFLQNALQTKIAAFYIEQNFLICILVQKCRLCSTFFAWKRRRSWSHLRLVLRD</sequence>
<gene>
    <name evidence="2" type="ORF">BN9_046300</name>
</gene>
<proteinExistence type="predicted"/>
<evidence type="ECO:0000313" key="3">
    <source>
        <dbReference type="Proteomes" id="UP000053237"/>
    </source>
</evidence>
<evidence type="ECO:0000313" key="2">
    <source>
        <dbReference type="EMBL" id="CCI43846.1"/>
    </source>
</evidence>
<protein>
    <submittedName>
        <fullName evidence="2">Uncharacterized protein</fullName>
    </submittedName>
</protein>
<accession>A0A024GAG7</accession>
<keyword evidence="3" id="KW-1185">Reference proteome</keyword>